<dbReference type="InterPro" id="IPR007973">
    <property type="entry name" value="Pilus_assembly_TraE"/>
</dbReference>
<gene>
    <name evidence="1" type="ordered locus">ECL_B064</name>
</gene>
<organism evidence="1 2">
    <name type="scientific">Enterobacter cloacae subsp. cloacae (strain ATCC 13047 / DSM 30054 / NBRC 13535 / NCTC 10005 / WDCM 00083 / NCDC 279-56)</name>
    <dbReference type="NCBI Taxonomy" id="716541"/>
    <lineage>
        <taxon>Bacteria</taxon>
        <taxon>Pseudomonadati</taxon>
        <taxon>Pseudomonadota</taxon>
        <taxon>Gammaproteobacteria</taxon>
        <taxon>Enterobacterales</taxon>
        <taxon>Enterobacteriaceae</taxon>
        <taxon>Enterobacter</taxon>
        <taxon>Enterobacter cloacae complex</taxon>
    </lineage>
</organism>
<protein>
    <recommendedName>
        <fullName evidence="3">Conjugal transfer protein</fullName>
    </recommendedName>
</protein>
<dbReference type="Pfam" id="PF05309">
    <property type="entry name" value="TraE"/>
    <property type="match status" value="1"/>
</dbReference>
<keyword evidence="1" id="KW-0614">Plasmid</keyword>
<dbReference type="RefSeq" id="WP_013087334.1">
    <property type="nucleotide sequence ID" value="NC_014108.1"/>
</dbReference>
<geneLocation type="plasmid" evidence="1 2">
    <name>pECL_B</name>
</geneLocation>
<reference evidence="1 2" key="1">
    <citation type="journal article" date="2010" name="J. Bacteriol.">
        <title>Complete genome sequence of Enterobacter cloacae subsp. cloacae type strain ATCC 13047.</title>
        <authorList>
            <person name="Ren Y."/>
            <person name="Ren Y."/>
            <person name="Zhou Z."/>
            <person name="Guo X."/>
            <person name="Li Y."/>
            <person name="Feng L."/>
            <person name="Wang L."/>
        </authorList>
    </citation>
    <scope>NUCLEOTIDE SEQUENCE [LARGE SCALE GENOMIC DNA]</scope>
    <source>
        <strain evidence="2">ATCC 13047 / DSM 30054 / NBRC 13535 / NCTC 10005 / WDCM 00083 / NCDC 279-56</strain>
        <plasmid evidence="1">pECL_B</plasmid>
    </source>
</reference>
<dbReference type="KEGG" id="enc:ECL_B064"/>
<dbReference type="OrthoDB" id="6638204at2"/>
<evidence type="ECO:0000313" key="1">
    <source>
        <dbReference type="EMBL" id="ADF65026.1"/>
    </source>
</evidence>
<dbReference type="EnsemblBacteria" id="ADF65026">
    <property type="protein sequence ID" value="ADF65026"/>
    <property type="gene ID" value="ECL_B064"/>
</dbReference>
<accession>A0A0H3CT09</accession>
<dbReference type="EMBL" id="CP001920">
    <property type="protein sequence ID" value="ADF65026.1"/>
    <property type="molecule type" value="Genomic_DNA"/>
</dbReference>
<evidence type="ECO:0000313" key="2">
    <source>
        <dbReference type="Proteomes" id="UP000002363"/>
    </source>
</evidence>
<dbReference type="PATRIC" id="fig|716541.4.peg.259"/>
<dbReference type="AlphaFoldDB" id="A0A0H3CT09"/>
<sequence length="210" mass="23905">MFKKPNKLPAKKVVTEALNDQQKQKSETKFFRAALIAAVVLNGLTYQKVDKLEKNQTTIIVPYGAKSSDLLITGESASAEYMRMLLRLVIADYGSISKATIDSKFSSLLGLVYPDRNEAVRVKLNERSKYFKQFNTVSQLMELLPEQAITITENPEDIKYTTAAKKKYRIQFSVETRKIIGEEAKPAETQKMYIDYTVSEGRFWILDIQG</sequence>
<proteinExistence type="predicted"/>
<evidence type="ECO:0008006" key="3">
    <source>
        <dbReference type="Google" id="ProtNLM"/>
    </source>
</evidence>
<name>A0A0H3CT09_ENTCC</name>
<keyword evidence="2" id="KW-1185">Reference proteome</keyword>
<dbReference type="HOGENOM" id="CLU_1308524_0_0_6"/>
<dbReference type="Proteomes" id="UP000002363">
    <property type="component" value="Plasmid pECL_B"/>
</dbReference>